<feature type="transmembrane region" description="Helical" evidence="8">
    <location>
        <begin position="193"/>
        <end position="214"/>
    </location>
</feature>
<feature type="transmembrane region" description="Helical" evidence="8">
    <location>
        <begin position="274"/>
        <end position="292"/>
    </location>
</feature>
<keyword evidence="7 8" id="KW-0472">Membrane</keyword>
<dbReference type="GO" id="GO:0009103">
    <property type="term" value="P:lipopolysaccharide biosynthetic process"/>
    <property type="evidence" value="ECO:0007669"/>
    <property type="project" value="UniProtKB-ARBA"/>
</dbReference>
<dbReference type="AlphaFoldDB" id="A0A286F915"/>
<evidence type="ECO:0000256" key="5">
    <source>
        <dbReference type="ARBA" id="ARBA00022692"/>
    </source>
</evidence>
<keyword evidence="6 8" id="KW-1133">Transmembrane helix</keyword>
<feature type="transmembrane region" description="Helical" evidence="8">
    <location>
        <begin position="148"/>
        <end position="181"/>
    </location>
</feature>
<evidence type="ECO:0000259" key="9">
    <source>
        <dbReference type="Pfam" id="PF13231"/>
    </source>
</evidence>
<dbReference type="RefSeq" id="WP_097124743.1">
    <property type="nucleotide sequence ID" value="NZ_OCNH01000001.1"/>
</dbReference>
<dbReference type="GO" id="GO:0016763">
    <property type="term" value="F:pentosyltransferase activity"/>
    <property type="evidence" value="ECO:0007669"/>
    <property type="project" value="TreeGrafter"/>
</dbReference>
<keyword evidence="2" id="KW-1003">Cell membrane</keyword>
<dbReference type="PANTHER" id="PTHR33908:SF11">
    <property type="entry name" value="MEMBRANE PROTEIN"/>
    <property type="match status" value="1"/>
</dbReference>
<keyword evidence="3" id="KW-0328">Glycosyltransferase</keyword>
<evidence type="ECO:0000313" key="11">
    <source>
        <dbReference type="Proteomes" id="UP000219452"/>
    </source>
</evidence>
<dbReference type="InterPro" id="IPR038731">
    <property type="entry name" value="RgtA/B/C-like"/>
</dbReference>
<feature type="transmembrane region" description="Helical" evidence="8">
    <location>
        <begin position="68"/>
        <end position="90"/>
    </location>
</feature>
<feature type="transmembrane region" description="Helical" evidence="8">
    <location>
        <begin position="102"/>
        <end position="120"/>
    </location>
</feature>
<dbReference type="Pfam" id="PF13231">
    <property type="entry name" value="PMT_2"/>
    <property type="match status" value="1"/>
</dbReference>
<keyword evidence="11" id="KW-1185">Reference proteome</keyword>
<proteinExistence type="predicted"/>
<reference evidence="11" key="1">
    <citation type="submission" date="2017-09" db="EMBL/GenBank/DDBJ databases">
        <authorList>
            <person name="Varghese N."/>
            <person name="Submissions S."/>
        </authorList>
    </citation>
    <scope>NUCLEOTIDE SEQUENCE [LARGE SCALE GENOMIC DNA]</scope>
    <source>
        <strain evidence="11">DSM 29961</strain>
    </source>
</reference>
<feature type="transmembrane region" description="Helical" evidence="8">
    <location>
        <begin position="243"/>
        <end position="262"/>
    </location>
</feature>
<name>A0A286F915_9BACT</name>
<dbReference type="GO" id="GO:0005886">
    <property type="term" value="C:plasma membrane"/>
    <property type="evidence" value="ECO:0007669"/>
    <property type="project" value="UniProtKB-SubCell"/>
</dbReference>
<evidence type="ECO:0000256" key="8">
    <source>
        <dbReference type="SAM" id="Phobius"/>
    </source>
</evidence>
<feature type="transmembrane region" description="Helical" evidence="8">
    <location>
        <begin position="330"/>
        <end position="351"/>
    </location>
</feature>
<accession>A0A286F915</accession>
<evidence type="ECO:0000256" key="1">
    <source>
        <dbReference type="ARBA" id="ARBA00004651"/>
    </source>
</evidence>
<evidence type="ECO:0000256" key="6">
    <source>
        <dbReference type="ARBA" id="ARBA00022989"/>
    </source>
</evidence>
<gene>
    <name evidence="10" type="ORF">SAMN06269250_1070</name>
</gene>
<comment type="subcellular location">
    <subcellularLocation>
        <location evidence="1">Cell membrane</location>
        <topology evidence="1">Multi-pass membrane protein</topology>
    </subcellularLocation>
</comment>
<evidence type="ECO:0000313" key="10">
    <source>
        <dbReference type="EMBL" id="SOD79718.1"/>
    </source>
</evidence>
<dbReference type="PANTHER" id="PTHR33908">
    <property type="entry name" value="MANNOSYLTRANSFERASE YKCB-RELATED"/>
    <property type="match status" value="1"/>
</dbReference>
<dbReference type="OrthoDB" id="913152at2"/>
<sequence>MTRLFILLILFGPIFFLFTYNSTYGYDALEYLVIGRSLNEGYSLYDFIPSKSYLIYSSTNVLLSLLGGYNHVSVTALITLLAMGCVASAWRAARQFGERASLITAALTAACCFFMEMNFLEPESWIAIFGLNAFVLATDGKEQSGWRWLGAGILLGIAMCFKSVVAFYVVGFGAFILLLWLTGRLTFWPMVARGMLVLLGFLLPLVLSALYFYATNRLDAHLEWTYIYPFGGYPSHTIFLVKFLIKLSWFLLLLALSVVLMLRQPYRAAYQRTPVLWLALLLAGFSCVAMLKTQASHYFFPAAVFFSVHLGFIVDKWLEQYERRHTSIPYRSIVMGVGVVGVLVLISAFLYRPDAIKRFVTIADYSGEKDAGEFIREQAGPTGKVLLFDNALSLYYLSDREPNVPFFFTEMQTTHYIKSHPDTYKKALADTSLKMVVFGNRSSVIDDSTALNDPANAYAIRQLRAGLQKNFVQVKNPRFPLLYWVRK</sequence>
<dbReference type="EMBL" id="OCNH01000001">
    <property type="protein sequence ID" value="SOD79718.1"/>
    <property type="molecule type" value="Genomic_DNA"/>
</dbReference>
<evidence type="ECO:0000256" key="4">
    <source>
        <dbReference type="ARBA" id="ARBA00022679"/>
    </source>
</evidence>
<feature type="domain" description="Glycosyltransferase RgtA/B/C/D-like" evidence="9">
    <location>
        <begin position="65"/>
        <end position="200"/>
    </location>
</feature>
<organism evidence="10 11">
    <name type="scientific">Spirosoma fluviale</name>
    <dbReference type="NCBI Taxonomy" id="1597977"/>
    <lineage>
        <taxon>Bacteria</taxon>
        <taxon>Pseudomonadati</taxon>
        <taxon>Bacteroidota</taxon>
        <taxon>Cytophagia</taxon>
        <taxon>Cytophagales</taxon>
        <taxon>Cytophagaceae</taxon>
        <taxon>Spirosoma</taxon>
    </lineage>
</organism>
<protein>
    <submittedName>
        <fullName evidence="10">4-amino-4-deoxy-L-arabinose transferase</fullName>
    </submittedName>
</protein>
<evidence type="ECO:0000256" key="2">
    <source>
        <dbReference type="ARBA" id="ARBA00022475"/>
    </source>
</evidence>
<evidence type="ECO:0000256" key="3">
    <source>
        <dbReference type="ARBA" id="ARBA00022676"/>
    </source>
</evidence>
<evidence type="ECO:0000256" key="7">
    <source>
        <dbReference type="ARBA" id="ARBA00023136"/>
    </source>
</evidence>
<feature type="transmembrane region" description="Helical" evidence="8">
    <location>
        <begin position="298"/>
        <end position="318"/>
    </location>
</feature>
<dbReference type="Proteomes" id="UP000219452">
    <property type="component" value="Unassembled WGS sequence"/>
</dbReference>
<keyword evidence="5 8" id="KW-0812">Transmembrane</keyword>
<dbReference type="InterPro" id="IPR050297">
    <property type="entry name" value="LipidA_mod_glycosyltrf_83"/>
</dbReference>
<keyword evidence="4 10" id="KW-0808">Transferase</keyword>